<dbReference type="KEGG" id="dosa:Os03g0197066"/>
<sequence length="35" mass="3775">MQDLCHGILSLVGHRPYCTSLGCAAIAVMQLEDDN</sequence>
<evidence type="ECO:0000313" key="2">
    <source>
        <dbReference type="Proteomes" id="UP000000763"/>
    </source>
</evidence>
<accession>C7J0F0</accession>
<organism evidence="1 2">
    <name type="scientific">Oryza sativa subsp. japonica</name>
    <name type="common">Rice</name>
    <dbReference type="NCBI Taxonomy" id="39947"/>
    <lineage>
        <taxon>Eukaryota</taxon>
        <taxon>Viridiplantae</taxon>
        <taxon>Streptophyta</taxon>
        <taxon>Embryophyta</taxon>
        <taxon>Tracheophyta</taxon>
        <taxon>Spermatophyta</taxon>
        <taxon>Magnoliopsida</taxon>
        <taxon>Liliopsida</taxon>
        <taxon>Poales</taxon>
        <taxon>Poaceae</taxon>
        <taxon>BOP clade</taxon>
        <taxon>Oryzoideae</taxon>
        <taxon>Oryzeae</taxon>
        <taxon>Oryzinae</taxon>
        <taxon>Oryza</taxon>
        <taxon>Oryza sativa</taxon>
    </lineage>
</organism>
<dbReference type="AlphaFoldDB" id="C7J0F0"/>
<name>C7J0F0_ORYSJ</name>
<evidence type="ECO:0000313" key="1">
    <source>
        <dbReference type="EMBL" id="BAH92029.1"/>
    </source>
</evidence>
<proteinExistence type="predicted"/>
<reference evidence="2" key="2">
    <citation type="journal article" date="2008" name="Nucleic Acids Res.">
        <title>The rice annotation project database (RAP-DB): 2008 update.</title>
        <authorList>
            <consortium name="The rice annotation project (RAP)"/>
        </authorList>
    </citation>
    <scope>GENOME REANNOTATION</scope>
    <source>
        <strain evidence="2">cv. Nipponbare</strain>
    </source>
</reference>
<dbReference type="Proteomes" id="UP000000763">
    <property type="component" value="Chromosome 3"/>
</dbReference>
<protein>
    <submittedName>
        <fullName evidence="1">Os03g0197066 protein</fullName>
    </submittedName>
</protein>
<dbReference type="EMBL" id="AP008209">
    <property type="protein sequence ID" value="BAH92029.1"/>
    <property type="molecule type" value="Genomic_DNA"/>
</dbReference>
<reference evidence="1 2" key="1">
    <citation type="journal article" date="2005" name="Nature">
        <title>The map-based sequence of the rice genome.</title>
        <authorList>
            <consortium name="International rice genome sequencing project (IRGSP)"/>
            <person name="Matsumoto T."/>
            <person name="Wu J."/>
            <person name="Kanamori H."/>
            <person name="Katayose Y."/>
            <person name="Fujisawa M."/>
            <person name="Namiki N."/>
            <person name="Mizuno H."/>
            <person name="Yamamoto K."/>
            <person name="Antonio B.A."/>
            <person name="Baba T."/>
            <person name="Sakata K."/>
            <person name="Nagamura Y."/>
            <person name="Aoki H."/>
            <person name="Arikawa K."/>
            <person name="Arita K."/>
            <person name="Bito T."/>
            <person name="Chiden Y."/>
            <person name="Fujitsuka N."/>
            <person name="Fukunaka R."/>
            <person name="Hamada M."/>
            <person name="Harada C."/>
            <person name="Hayashi A."/>
            <person name="Hijishita S."/>
            <person name="Honda M."/>
            <person name="Hosokawa S."/>
            <person name="Ichikawa Y."/>
            <person name="Idonuma A."/>
            <person name="Iijima M."/>
            <person name="Ikeda M."/>
            <person name="Ikeno M."/>
            <person name="Ito K."/>
            <person name="Ito S."/>
            <person name="Ito T."/>
            <person name="Ito Y."/>
            <person name="Ito Y."/>
            <person name="Iwabuchi A."/>
            <person name="Kamiya K."/>
            <person name="Karasawa W."/>
            <person name="Kurita K."/>
            <person name="Katagiri S."/>
            <person name="Kikuta A."/>
            <person name="Kobayashi H."/>
            <person name="Kobayashi N."/>
            <person name="Machita K."/>
            <person name="Maehara T."/>
            <person name="Masukawa M."/>
            <person name="Mizubayashi T."/>
            <person name="Mukai Y."/>
            <person name="Nagasaki H."/>
            <person name="Nagata Y."/>
            <person name="Naito S."/>
            <person name="Nakashima M."/>
            <person name="Nakama Y."/>
            <person name="Nakamichi Y."/>
            <person name="Nakamura M."/>
            <person name="Meguro A."/>
            <person name="Negishi M."/>
            <person name="Ohta I."/>
            <person name="Ohta T."/>
            <person name="Okamoto M."/>
            <person name="Ono N."/>
            <person name="Saji S."/>
            <person name="Sakaguchi M."/>
            <person name="Sakai K."/>
            <person name="Shibata M."/>
            <person name="Shimokawa T."/>
            <person name="Song J."/>
            <person name="Takazaki Y."/>
            <person name="Terasawa K."/>
            <person name="Tsugane M."/>
            <person name="Tsuji K."/>
            <person name="Ueda S."/>
            <person name="Waki K."/>
            <person name="Yamagata H."/>
            <person name="Yamamoto M."/>
            <person name="Yamamoto S."/>
            <person name="Yamane H."/>
            <person name="Yoshiki S."/>
            <person name="Yoshihara R."/>
            <person name="Yukawa K."/>
            <person name="Zhong H."/>
            <person name="Yano M."/>
            <person name="Yuan Q."/>
            <person name="Ouyang S."/>
            <person name="Liu J."/>
            <person name="Jones K.M."/>
            <person name="Gansberger K."/>
            <person name="Moffat K."/>
            <person name="Hill J."/>
            <person name="Bera J."/>
            <person name="Fadrosh D."/>
            <person name="Jin S."/>
            <person name="Johri S."/>
            <person name="Kim M."/>
            <person name="Overton L."/>
            <person name="Reardon M."/>
            <person name="Tsitrin T."/>
            <person name="Vuong H."/>
            <person name="Weaver B."/>
            <person name="Ciecko A."/>
            <person name="Tallon L."/>
            <person name="Jackson J."/>
            <person name="Pai G."/>
            <person name="Aken S.V."/>
            <person name="Utterback T."/>
            <person name="Reidmuller S."/>
            <person name="Feldblyum T."/>
            <person name="Hsiao J."/>
            <person name="Zismann V."/>
            <person name="Iobst S."/>
            <person name="de Vazeille A.R."/>
            <person name="Buell C.R."/>
            <person name="Ying K."/>
            <person name="Li Y."/>
            <person name="Lu T."/>
            <person name="Huang Y."/>
            <person name="Zhao Q."/>
            <person name="Feng Q."/>
            <person name="Zhang L."/>
            <person name="Zhu J."/>
            <person name="Weng Q."/>
            <person name="Mu J."/>
            <person name="Lu Y."/>
            <person name="Fan D."/>
            <person name="Liu Y."/>
            <person name="Guan J."/>
            <person name="Zhang Y."/>
            <person name="Yu S."/>
            <person name="Liu X."/>
            <person name="Zhang Y."/>
            <person name="Hong G."/>
            <person name="Han B."/>
            <person name="Choisne N."/>
            <person name="Demange N."/>
            <person name="Orjeda G."/>
            <person name="Samain S."/>
            <person name="Cattolico L."/>
            <person name="Pelletier E."/>
            <person name="Couloux A."/>
            <person name="Segurens B."/>
            <person name="Wincker P."/>
            <person name="D'Hont A."/>
            <person name="Scarpelli C."/>
            <person name="Weissenbach J."/>
            <person name="Salanoubat M."/>
            <person name="Quetier F."/>
            <person name="Yu Y."/>
            <person name="Kim H.R."/>
            <person name="Rambo T."/>
            <person name="Currie J."/>
            <person name="Collura K."/>
            <person name="Luo M."/>
            <person name="Yang T."/>
            <person name="Ammiraju J.S.S."/>
            <person name="Engler F."/>
            <person name="Soderlund C."/>
            <person name="Wing R.A."/>
            <person name="Palmer L.E."/>
            <person name="de la Bastide M."/>
            <person name="Spiegel L."/>
            <person name="Nascimento L."/>
            <person name="Zutavern T."/>
            <person name="O'Shaughnessy A."/>
            <person name="Dike S."/>
            <person name="Dedhia N."/>
            <person name="Preston R."/>
            <person name="Balija V."/>
            <person name="McCombie W.R."/>
            <person name="Chow T."/>
            <person name="Chen H."/>
            <person name="Chung M."/>
            <person name="Chen C."/>
            <person name="Shaw J."/>
            <person name="Wu H."/>
            <person name="Hsiao K."/>
            <person name="Chao Y."/>
            <person name="Chu M."/>
            <person name="Cheng C."/>
            <person name="Hour A."/>
            <person name="Lee P."/>
            <person name="Lin S."/>
            <person name="Lin Y."/>
            <person name="Liou J."/>
            <person name="Liu S."/>
            <person name="Hsing Y."/>
            <person name="Raghuvanshi S."/>
            <person name="Mohanty A."/>
            <person name="Bharti A.K."/>
            <person name="Gaur A."/>
            <person name="Gupta V."/>
            <person name="Kumar D."/>
            <person name="Ravi V."/>
            <person name="Vij S."/>
            <person name="Kapur A."/>
            <person name="Khurana P."/>
            <person name="Khurana P."/>
            <person name="Khurana J.P."/>
            <person name="Tyagi A.K."/>
            <person name="Gaikwad K."/>
            <person name="Singh A."/>
            <person name="Dalal V."/>
            <person name="Srivastava S."/>
            <person name="Dixit A."/>
            <person name="Pal A.K."/>
            <person name="Ghazi I.A."/>
            <person name="Yadav M."/>
            <person name="Pandit A."/>
            <person name="Bhargava A."/>
            <person name="Sureshbabu K."/>
            <person name="Batra K."/>
            <person name="Sharma T.R."/>
            <person name="Mohapatra T."/>
            <person name="Singh N.K."/>
            <person name="Messing J."/>
            <person name="Nelson A.B."/>
            <person name="Fuks G."/>
            <person name="Kavchok S."/>
            <person name="Keizer G."/>
            <person name="Linton E."/>
            <person name="Llaca V."/>
            <person name="Song R."/>
            <person name="Tanyolac B."/>
            <person name="Young S."/>
            <person name="Ho-Il K."/>
            <person name="Hahn J.H."/>
            <person name="Sangsakoo G."/>
            <person name="Vanavichit A."/>
            <person name="de Mattos Luiz.A.T."/>
            <person name="Zimmer P.D."/>
            <person name="Malone G."/>
            <person name="Dellagostin O."/>
            <person name="de Oliveira A.C."/>
            <person name="Bevan M."/>
            <person name="Bancroft I."/>
            <person name="Minx P."/>
            <person name="Cordum H."/>
            <person name="Wilson R."/>
            <person name="Cheng Z."/>
            <person name="Jin W."/>
            <person name="Jiang J."/>
            <person name="Leong S.A."/>
            <person name="Iwama H."/>
            <person name="Gojobori T."/>
            <person name="Itoh T."/>
            <person name="Niimura Y."/>
            <person name="Fujii Y."/>
            <person name="Habara T."/>
            <person name="Sakai H."/>
            <person name="Sato Y."/>
            <person name="Wilson G."/>
            <person name="Kumar K."/>
            <person name="McCouch S."/>
            <person name="Juretic N."/>
            <person name="Hoen D."/>
            <person name="Wright S."/>
            <person name="Bruskiewich R."/>
            <person name="Bureau T."/>
            <person name="Miyao A."/>
            <person name="Hirochika H."/>
            <person name="Nishikawa T."/>
            <person name="Kadowaki K."/>
            <person name="Sugiura M."/>
            <person name="Burr B."/>
            <person name="Sasaki T."/>
        </authorList>
    </citation>
    <scope>NUCLEOTIDE SEQUENCE [LARGE SCALE GENOMIC DNA]</scope>
    <source>
        <strain evidence="2">cv. Nipponbare</strain>
    </source>
</reference>
<gene>
    <name evidence="1" type="ordered locus">Os03g0197066</name>
</gene>